<dbReference type="SUPFAM" id="SSF54427">
    <property type="entry name" value="NTF2-like"/>
    <property type="match status" value="1"/>
</dbReference>
<dbReference type="InterPro" id="IPR007887">
    <property type="entry name" value="MecA_N"/>
</dbReference>
<reference evidence="9" key="1">
    <citation type="submission" date="2019-02" db="EMBL/GenBank/DDBJ databases">
        <title>Draft genome sequence of Enterococcus sp. Gos25-1.</title>
        <authorList>
            <person name="Tanaka N."/>
            <person name="Shiwa Y."/>
            <person name="Fujita N."/>
        </authorList>
    </citation>
    <scope>NUCLEOTIDE SEQUENCE [LARGE SCALE GENOMIC DNA]</scope>
    <source>
        <strain evidence="9">Gos25-1</strain>
    </source>
</reference>
<dbReference type="SUPFAM" id="SSF56601">
    <property type="entry name" value="beta-lactamase/transpeptidase-like"/>
    <property type="match status" value="1"/>
</dbReference>
<protein>
    <submittedName>
        <fullName evidence="8">Penicillin-binding protein 4</fullName>
    </submittedName>
</protein>
<dbReference type="Gene3D" id="3.90.1310.10">
    <property type="entry name" value="Penicillin-binding protein 2a (Domain 2)"/>
    <property type="match status" value="1"/>
</dbReference>
<evidence type="ECO:0000259" key="5">
    <source>
        <dbReference type="Pfam" id="PF00905"/>
    </source>
</evidence>
<sequence>MERSTKRKSSSKKTWVTAVVLVLLVISAFVGYRFYQAQQMKARGEKTIQGFTKALSDGEYPQLTQYLETDSIKESGYTEKAVQEKYQSIFSGISASNIKVKNVEINGDQFRYALSMNTGLGSLKDQTYQGSFSEDNQKINWKPDLIFPEMADNDKVSYQPNPAERGEILDRNEQGLAVNGTVYQLGVVPKELGEGAEKEKRIAAIAEAIDSSVDSVNKMLDQAWVQPDLFVPLGTVSEQPEGTPEGLEVRQATGRTYPLGEAAAQLIGYVGKVTAEDIEKNEQLSSESLIGRTGLERALDKELRGKDGGVLAITDKNGQQKNVLQEVKQENGKTIKLTIDSKAQQIAYDSLDDQSGSSVVMAPKTGELMTLVSSPSFDPNKMTNGISQAEYDTYNNDTKLPFLSRFATGYAPGSTFKTVTAAIGLDSGSLDPNQQVTIDGLKWQKDSSWGGYQVTRVSEVSPVDLKTALVYSDNIYMAQETLRMGEDTFRSGLDKFIFGEKLDLPIAMDPAQISNKDSFNSEVLLADTGYGQGQLLLNPIQQIASYSVFPNNGTLVYPKLIAAEETKTKKEVIKSQTASLITQDMQAVVSDPNGTANSLASLGISLAAKTGTAEIKENQDERGKQNSFLYAFDAQNQRYSVLEFLEDREDNQSATDLSRELLTYLDETY</sequence>
<comment type="caution">
    <text evidence="8">The sequence shown here is derived from an EMBL/GenBank/DDBJ whole genome shotgun (WGS) entry which is preliminary data.</text>
</comment>
<proteinExistence type="inferred from homology"/>
<name>A0A4P5PTS8_9ENTE</name>
<dbReference type="GO" id="GO:0071972">
    <property type="term" value="F:peptidoglycan L,D-transpeptidase activity"/>
    <property type="evidence" value="ECO:0007669"/>
    <property type="project" value="TreeGrafter"/>
</dbReference>
<dbReference type="Pfam" id="PF05223">
    <property type="entry name" value="MecA_N"/>
    <property type="match status" value="1"/>
</dbReference>
<dbReference type="PANTHER" id="PTHR30627:SF25">
    <property type="entry name" value="PENICILLIN-BINDING PROTEIN 3"/>
    <property type="match status" value="1"/>
</dbReference>
<dbReference type="PANTHER" id="PTHR30627">
    <property type="entry name" value="PEPTIDOGLYCAN D,D-TRANSPEPTIDASE"/>
    <property type="match status" value="1"/>
</dbReference>
<keyword evidence="3 4" id="KW-0472">Membrane</keyword>
<dbReference type="Gene3D" id="3.10.450.100">
    <property type="entry name" value="NTF2-like, domain 1"/>
    <property type="match status" value="1"/>
</dbReference>
<keyword evidence="4" id="KW-1133">Transmembrane helix</keyword>
<feature type="transmembrane region" description="Helical" evidence="4">
    <location>
        <begin position="15"/>
        <end position="35"/>
    </location>
</feature>
<dbReference type="InterPro" id="IPR012338">
    <property type="entry name" value="Beta-lactam/transpept-like"/>
</dbReference>
<evidence type="ECO:0000259" key="7">
    <source>
        <dbReference type="Pfam" id="PF05223"/>
    </source>
</evidence>
<dbReference type="InterPro" id="IPR005311">
    <property type="entry name" value="PBP_dimer"/>
</dbReference>
<dbReference type="AlphaFoldDB" id="A0A4P5PTS8"/>
<dbReference type="InterPro" id="IPR001460">
    <property type="entry name" value="PCN-bd_Tpept"/>
</dbReference>
<keyword evidence="9" id="KW-1185">Reference proteome</keyword>
<evidence type="ECO:0000256" key="2">
    <source>
        <dbReference type="ARBA" id="ARBA00007171"/>
    </source>
</evidence>
<feature type="domain" description="Penicillin-binding protein dimerisation" evidence="6">
    <location>
        <begin position="161"/>
        <end position="323"/>
    </location>
</feature>
<keyword evidence="4" id="KW-0812">Transmembrane</keyword>
<dbReference type="GO" id="GO:0046677">
    <property type="term" value="P:response to antibiotic"/>
    <property type="evidence" value="ECO:0007669"/>
    <property type="project" value="InterPro"/>
</dbReference>
<dbReference type="SUPFAM" id="SSF56519">
    <property type="entry name" value="Penicillin binding protein dimerisation domain"/>
    <property type="match status" value="1"/>
</dbReference>
<dbReference type="InterPro" id="IPR036138">
    <property type="entry name" value="PBP_dimer_sf"/>
</dbReference>
<organism evidence="8 9">
    <name type="scientific">Enterococcus florum</name>
    <dbReference type="NCBI Taxonomy" id="2480627"/>
    <lineage>
        <taxon>Bacteria</taxon>
        <taxon>Bacillati</taxon>
        <taxon>Bacillota</taxon>
        <taxon>Bacilli</taxon>
        <taxon>Lactobacillales</taxon>
        <taxon>Enterococcaceae</taxon>
        <taxon>Enterococcus</taxon>
    </lineage>
</organism>
<dbReference type="Proteomes" id="UP000290567">
    <property type="component" value="Unassembled WGS sequence"/>
</dbReference>
<evidence type="ECO:0000313" key="9">
    <source>
        <dbReference type="Proteomes" id="UP000290567"/>
    </source>
</evidence>
<dbReference type="GO" id="GO:0008658">
    <property type="term" value="F:penicillin binding"/>
    <property type="evidence" value="ECO:0007669"/>
    <property type="project" value="InterPro"/>
</dbReference>
<comment type="similarity">
    <text evidence="2">Belongs to the transpeptidase family.</text>
</comment>
<dbReference type="GO" id="GO:0005886">
    <property type="term" value="C:plasma membrane"/>
    <property type="evidence" value="ECO:0007669"/>
    <property type="project" value="UniProtKB-SubCell"/>
</dbReference>
<evidence type="ECO:0000313" key="8">
    <source>
        <dbReference type="EMBL" id="GCF95873.1"/>
    </source>
</evidence>
<dbReference type="Pfam" id="PF00905">
    <property type="entry name" value="Transpeptidase"/>
    <property type="match status" value="1"/>
</dbReference>
<evidence type="ECO:0000256" key="4">
    <source>
        <dbReference type="SAM" id="Phobius"/>
    </source>
</evidence>
<evidence type="ECO:0000256" key="3">
    <source>
        <dbReference type="ARBA" id="ARBA00023136"/>
    </source>
</evidence>
<dbReference type="GO" id="GO:0071555">
    <property type="term" value="P:cell wall organization"/>
    <property type="evidence" value="ECO:0007669"/>
    <property type="project" value="TreeGrafter"/>
</dbReference>
<dbReference type="RefSeq" id="WP_146624245.1">
    <property type="nucleotide sequence ID" value="NZ_BJCC01000043.1"/>
</dbReference>
<dbReference type="Gene3D" id="3.40.710.10">
    <property type="entry name" value="DD-peptidase/beta-lactamase superfamily"/>
    <property type="match status" value="1"/>
</dbReference>
<evidence type="ECO:0000259" key="6">
    <source>
        <dbReference type="Pfam" id="PF03717"/>
    </source>
</evidence>
<dbReference type="Pfam" id="PF03717">
    <property type="entry name" value="PBP_dimer"/>
    <property type="match status" value="1"/>
</dbReference>
<dbReference type="OrthoDB" id="9766847at2"/>
<dbReference type="InterPro" id="IPR050515">
    <property type="entry name" value="Beta-lactam/transpept"/>
</dbReference>
<feature type="domain" description="NTF2-like N-terminal transpeptidase" evidence="7">
    <location>
        <begin position="45"/>
        <end position="154"/>
    </location>
</feature>
<comment type="subcellular location">
    <subcellularLocation>
        <location evidence="1">Cell membrane</location>
        <topology evidence="1">Single-pass membrane protein</topology>
    </subcellularLocation>
</comment>
<dbReference type="EMBL" id="BJCC01000043">
    <property type="protein sequence ID" value="GCF95873.1"/>
    <property type="molecule type" value="Genomic_DNA"/>
</dbReference>
<evidence type="ECO:0000256" key="1">
    <source>
        <dbReference type="ARBA" id="ARBA00004162"/>
    </source>
</evidence>
<feature type="domain" description="Penicillin-binding protein transpeptidase" evidence="5">
    <location>
        <begin position="356"/>
        <end position="654"/>
    </location>
</feature>
<dbReference type="Gene3D" id="3.30.1390.30">
    <property type="entry name" value="Penicillin-binding protein 2a, domain 3"/>
    <property type="match status" value="1"/>
</dbReference>
<dbReference type="InterPro" id="IPR032710">
    <property type="entry name" value="NTF2-like_dom_sf"/>
</dbReference>
<accession>A0A4P5PTS8</accession>
<gene>
    <name evidence="8" type="primary">pbp5</name>
    <name evidence="8" type="ORF">NRIC_37640</name>
</gene>